<evidence type="ECO:0000259" key="7">
    <source>
        <dbReference type="PROSITE" id="PS50255"/>
    </source>
</evidence>
<sequence length="326" mass="37264">MSSSAAVSKGNRVAQFIVTTAVISILYQIITRARFASDSTLLNSSSSDPRYRTNEDPRRFTSSEIAGFLLFLGLFGLLQRKTTQERKTGIEAKQLQLNECMSTQSHDYRASKVGEFVTYLPCEVLHELLLMLSPRDLTVCLLVSKSWNVNIGNGADMLWRRVFERDFGEPGDRFAQVFPIECWRHFYFRHHLSRAVELARLLGITHNRKCVVIKGQVYDVTDFLYLHPGGIHVIGDAVGTDATLIWDQFMHSNEAEKSMQTFLVHDHVLNRPKHKQLQGNLEVVKTSWRKISWALSHSNHFGHLAPQFANAVVRYHSRVVTYKVTE</sequence>
<keyword evidence="5" id="KW-1133">Transmembrane helix</keyword>
<dbReference type="STRING" id="4781.A0A0P1B885"/>
<dbReference type="PROSITE" id="PS00191">
    <property type="entry name" value="CYTOCHROME_B5_1"/>
    <property type="match status" value="1"/>
</dbReference>
<feature type="domain" description="F-box" evidence="6">
    <location>
        <begin position="114"/>
        <end position="162"/>
    </location>
</feature>
<dbReference type="InterPro" id="IPR050668">
    <property type="entry name" value="Cytochrome_b5"/>
</dbReference>
<dbReference type="EMBL" id="CCYD01003101">
    <property type="protein sequence ID" value="CEG50008.1"/>
    <property type="molecule type" value="Genomic_DNA"/>
</dbReference>
<keyword evidence="1 5" id="KW-0349">Heme</keyword>
<keyword evidence="2 5" id="KW-0479">Metal-binding</keyword>
<dbReference type="AlphaFoldDB" id="A0A0P1B885"/>
<dbReference type="SMART" id="SM01117">
    <property type="entry name" value="Cyt-b5"/>
    <property type="match status" value="1"/>
</dbReference>
<dbReference type="Pfam" id="PF12937">
    <property type="entry name" value="F-box-like"/>
    <property type="match status" value="1"/>
</dbReference>
<dbReference type="PROSITE" id="PS50255">
    <property type="entry name" value="CYTOCHROME_B5_2"/>
    <property type="match status" value="1"/>
</dbReference>
<proteinExistence type="inferred from homology"/>
<keyword evidence="3 5" id="KW-0408">Iron</keyword>
<dbReference type="SUPFAM" id="SSF81383">
    <property type="entry name" value="F-box domain"/>
    <property type="match status" value="1"/>
</dbReference>
<dbReference type="GO" id="GO:0020037">
    <property type="term" value="F:heme binding"/>
    <property type="evidence" value="ECO:0007669"/>
    <property type="project" value="UniProtKB-UniRule"/>
</dbReference>
<dbReference type="PANTHER" id="PTHR19359:SF25">
    <property type="entry name" value="CYTOCHROME B5 HEME-BINDING DOMAIN-CONTAINING PROTEIN"/>
    <property type="match status" value="1"/>
</dbReference>
<dbReference type="Gene3D" id="1.20.1280.50">
    <property type="match status" value="1"/>
</dbReference>
<comment type="similarity">
    <text evidence="4 5">Belongs to the cytochrome b5 family.</text>
</comment>
<dbReference type="GO" id="GO:0016020">
    <property type="term" value="C:membrane"/>
    <property type="evidence" value="ECO:0007669"/>
    <property type="project" value="TreeGrafter"/>
</dbReference>
<evidence type="ECO:0000256" key="1">
    <source>
        <dbReference type="ARBA" id="ARBA00022617"/>
    </source>
</evidence>
<dbReference type="OMA" id="WRQFYFQ"/>
<accession>A0A0P1B885</accession>
<reference evidence="9" key="1">
    <citation type="submission" date="2014-09" db="EMBL/GenBank/DDBJ databases">
        <authorList>
            <person name="Sharma Rahul"/>
            <person name="Thines Marco"/>
        </authorList>
    </citation>
    <scope>NUCLEOTIDE SEQUENCE [LARGE SCALE GENOMIC DNA]</scope>
</reference>
<dbReference type="InterPro" id="IPR018506">
    <property type="entry name" value="Cyt_B5_heme-BS"/>
</dbReference>
<evidence type="ECO:0000256" key="4">
    <source>
        <dbReference type="ARBA" id="ARBA00038168"/>
    </source>
</evidence>
<evidence type="ECO:0000256" key="2">
    <source>
        <dbReference type="ARBA" id="ARBA00022723"/>
    </source>
</evidence>
<dbReference type="OrthoDB" id="260519at2759"/>
<feature type="domain" description="Cytochrome b5 heme-binding" evidence="7">
    <location>
        <begin position="211"/>
        <end position="268"/>
    </location>
</feature>
<comment type="caution">
    <text evidence="5">Lacks conserved residue(s) required for the propagation of feature annotation.</text>
</comment>
<dbReference type="InterPro" id="IPR036400">
    <property type="entry name" value="Cyt_B5-like_heme/steroid_sf"/>
</dbReference>
<evidence type="ECO:0000256" key="3">
    <source>
        <dbReference type="ARBA" id="ARBA00023004"/>
    </source>
</evidence>
<dbReference type="GO" id="GO:0046872">
    <property type="term" value="F:metal ion binding"/>
    <property type="evidence" value="ECO:0007669"/>
    <property type="project" value="UniProtKB-UniRule"/>
</dbReference>
<evidence type="ECO:0000313" key="9">
    <source>
        <dbReference type="Proteomes" id="UP000054928"/>
    </source>
</evidence>
<evidence type="ECO:0000256" key="5">
    <source>
        <dbReference type="RuleBase" id="RU362121"/>
    </source>
</evidence>
<feature type="transmembrane region" description="Helical" evidence="5">
    <location>
        <begin position="12"/>
        <end position="30"/>
    </location>
</feature>
<dbReference type="PROSITE" id="PS50181">
    <property type="entry name" value="FBOX"/>
    <property type="match status" value="1"/>
</dbReference>
<evidence type="ECO:0000313" key="8">
    <source>
        <dbReference type="EMBL" id="CEG50008.1"/>
    </source>
</evidence>
<dbReference type="Proteomes" id="UP000054928">
    <property type="component" value="Unassembled WGS sequence"/>
</dbReference>
<dbReference type="InterPro" id="IPR001199">
    <property type="entry name" value="Cyt_B5-like_heme/steroid-bd"/>
</dbReference>
<dbReference type="Gene3D" id="3.10.120.10">
    <property type="entry name" value="Cytochrome b5-like heme/steroid binding domain"/>
    <property type="match status" value="1"/>
</dbReference>
<dbReference type="PANTHER" id="PTHR19359">
    <property type="entry name" value="CYTOCHROME B5"/>
    <property type="match status" value="1"/>
</dbReference>
<dbReference type="Pfam" id="PF00173">
    <property type="entry name" value="Cyt-b5"/>
    <property type="match status" value="1"/>
</dbReference>
<name>A0A0P1B885_PLAHL</name>
<evidence type="ECO:0000259" key="6">
    <source>
        <dbReference type="PROSITE" id="PS50181"/>
    </source>
</evidence>
<feature type="transmembrane region" description="Helical" evidence="5">
    <location>
        <begin position="60"/>
        <end position="78"/>
    </location>
</feature>
<keyword evidence="5" id="KW-0812">Transmembrane</keyword>
<protein>
    <submittedName>
        <fullName evidence="8">Cytochrome b5</fullName>
    </submittedName>
</protein>
<dbReference type="SUPFAM" id="SSF55856">
    <property type="entry name" value="Cytochrome b5-like heme/steroid binding domain"/>
    <property type="match status" value="1"/>
</dbReference>
<dbReference type="InterPro" id="IPR001810">
    <property type="entry name" value="F-box_dom"/>
</dbReference>
<keyword evidence="9" id="KW-1185">Reference proteome</keyword>
<dbReference type="InterPro" id="IPR036047">
    <property type="entry name" value="F-box-like_dom_sf"/>
</dbReference>
<keyword evidence="5" id="KW-0472">Membrane</keyword>
<organism evidence="8 9">
    <name type="scientific">Plasmopara halstedii</name>
    <name type="common">Downy mildew of sunflower</name>
    <dbReference type="NCBI Taxonomy" id="4781"/>
    <lineage>
        <taxon>Eukaryota</taxon>
        <taxon>Sar</taxon>
        <taxon>Stramenopiles</taxon>
        <taxon>Oomycota</taxon>
        <taxon>Peronosporomycetes</taxon>
        <taxon>Peronosporales</taxon>
        <taxon>Peronosporaceae</taxon>
        <taxon>Plasmopara</taxon>
    </lineage>
</organism>
<dbReference type="RefSeq" id="XP_024586377.1">
    <property type="nucleotide sequence ID" value="XM_024721261.1"/>
</dbReference>
<dbReference type="GeneID" id="36402794"/>